<dbReference type="AlphaFoldDB" id="A0A0G4FS34"/>
<feature type="chain" id="PRO_5005188982" evidence="2">
    <location>
        <begin position="19"/>
        <end position="506"/>
    </location>
</feature>
<feature type="compositionally biased region" description="Basic and acidic residues" evidence="1">
    <location>
        <begin position="479"/>
        <end position="493"/>
    </location>
</feature>
<evidence type="ECO:0000256" key="2">
    <source>
        <dbReference type="SAM" id="SignalP"/>
    </source>
</evidence>
<sequence length="506" mass="55553">MSVAQFFVFLVFAPSCLRDQRRPPLPRGPVYVLDSDQTPPQRGRRRLCGDRTENILFPKDNRGLANDKLKPGRMENFMTAFRDETVVFAGIHIGRVSETCVETQYALLKKFFRGPFRYIAYFDLDLSEEESMDKEMRIRDSLEAKCKTLKIVCRFFPAVAHRHPSLLFPAAPDRPLPLPSSEHLHKDIVQWAFHENLCHEGVFVILDGGMMLTAKTSARALMEGKALRYAAASRKCLDASSGQRETAKESQELCIHRDLMPALLAFDFHTLPNIDEFSLDDESPKASETSMDETANGKKCEGGGDCVESVSSRGDDEPFGLSLPNTMHAPLVTDSQVRLGFESLSSFYKHELEVFEEKWVRLLGGPERGARVLAWGPGVELLGASGGLASADVGPRGGLMTMCGGPLWGLRLGGGRGERLDALPEGPGGPGGTPLGDARTEAVESCADRGETVGVGLLEECVCGDWKVCARGDLNRGRAWGDREEEMRERECDSAPEGEIAGAEGE</sequence>
<feature type="region of interest" description="Disordered" evidence="1">
    <location>
        <begin position="479"/>
        <end position="506"/>
    </location>
</feature>
<reference evidence="3" key="1">
    <citation type="submission" date="2014-11" db="EMBL/GenBank/DDBJ databases">
        <authorList>
            <person name="Otto D Thomas"/>
            <person name="Naeem Raeece"/>
        </authorList>
    </citation>
    <scope>NUCLEOTIDE SEQUENCE</scope>
</reference>
<feature type="region of interest" description="Disordered" evidence="1">
    <location>
        <begin position="418"/>
        <end position="438"/>
    </location>
</feature>
<evidence type="ECO:0000256" key="1">
    <source>
        <dbReference type="SAM" id="MobiDB-lite"/>
    </source>
</evidence>
<dbReference type="EMBL" id="CDMZ01000591">
    <property type="protein sequence ID" value="CEM17495.1"/>
    <property type="molecule type" value="Genomic_DNA"/>
</dbReference>
<proteinExistence type="predicted"/>
<dbReference type="VEuPathDB" id="CryptoDB:Cvel_18503"/>
<feature type="region of interest" description="Disordered" evidence="1">
    <location>
        <begin position="279"/>
        <end position="315"/>
    </location>
</feature>
<protein>
    <submittedName>
        <fullName evidence="3">Uncharacterized protein</fullName>
    </submittedName>
</protein>
<organism evidence="3">
    <name type="scientific">Chromera velia CCMP2878</name>
    <dbReference type="NCBI Taxonomy" id="1169474"/>
    <lineage>
        <taxon>Eukaryota</taxon>
        <taxon>Sar</taxon>
        <taxon>Alveolata</taxon>
        <taxon>Colpodellida</taxon>
        <taxon>Chromeraceae</taxon>
        <taxon>Chromera</taxon>
    </lineage>
</organism>
<dbReference type="PhylomeDB" id="A0A0G4FS34"/>
<gene>
    <name evidence="3" type="ORF">Cvel_18503</name>
</gene>
<feature type="signal peptide" evidence="2">
    <location>
        <begin position="1"/>
        <end position="18"/>
    </location>
</feature>
<name>A0A0G4FS34_9ALVE</name>
<feature type="compositionally biased region" description="Low complexity" evidence="1">
    <location>
        <begin position="495"/>
        <end position="506"/>
    </location>
</feature>
<evidence type="ECO:0000313" key="3">
    <source>
        <dbReference type="EMBL" id="CEM17495.1"/>
    </source>
</evidence>
<accession>A0A0G4FS34</accession>
<keyword evidence="2" id="KW-0732">Signal</keyword>